<name>A0A0G4GY08_9ALVE</name>
<dbReference type="AlphaFoldDB" id="A0A0G4GY08"/>
<reference evidence="4" key="1">
    <citation type="submission" date="2014-11" db="EMBL/GenBank/DDBJ databases">
        <authorList>
            <person name="Otto D Thomas"/>
            <person name="Naeem Raeece"/>
        </authorList>
    </citation>
    <scope>NUCLEOTIDE SEQUENCE</scope>
</reference>
<dbReference type="EMBL" id="CDMZ01001657">
    <property type="protein sequence ID" value="CEM35760.1"/>
    <property type="molecule type" value="Genomic_DNA"/>
</dbReference>
<feature type="transmembrane region" description="Helical" evidence="2">
    <location>
        <begin position="263"/>
        <end position="283"/>
    </location>
</feature>
<gene>
    <name evidence="4" type="ORF">Cvel_5374</name>
</gene>
<accession>A0A0G4GY08</accession>
<feature type="transmembrane region" description="Helical" evidence="2">
    <location>
        <begin position="117"/>
        <end position="139"/>
    </location>
</feature>
<feature type="transmembrane region" description="Helical" evidence="2">
    <location>
        <begin position="84"/>
        <end position="105"/>
    </location>
</feature>
<feature type="transmembrane region" description="Helical" evidence="2">
    <location>
        <begin position="295"/>
        <end position="317"/>
    </location>
</feature>
<dbReference type="PhylomeDB" id="A0A0G4GY08"/>
<evidence type="ECO:0000259" key="3">
    <source>
        <dbReference type="Pfam" id="PF01757"/>
    </source>
</evidence>
<evidence type="ECO:0000256" key="2">
    <source>
        <dbReference type="SAM" id="Phobius"/>
    </source>
</evidence>
<dbReference type="VEuPathDB" id="CryptoDB:Cvel_5374"/>
<dbReference type="Pfam" id="PF01757">
    <property type="entry name" value="Acyl_transf_3"/>
    <property type="match status" value="1"/>
</dbReference>
<evidence type="ECO:0000256" key="1">
    <source>
        <dbReference type="SAM" id="MobiDB-lite"/>
    </source>
</evidence>
<keyword evidence="2" id="KW-0812">Transmembrane</keyword>
<evidence type="ECO:0000313" key="4">
    <source>
        <dbReference type="EMBL" id="CEM35760.1"/>
    </source>
</evidence>
<sequence length="401" mass="45943">MSSGFLKSTCRKGSLLSAEAHAIQPQAKDASQLHDRRAGMEMEEDGQAEGGHYVSLADEEGGGESRHEEEKEKKKEHETRGGNLTALALVRFVAAIHIVCFHTGIQAAPDSVHWVRFCKYGPTWVTFFFILSGFVQVYSRMTGPRKTANKPPNVFWFCAQRLATVVPAYLVSLLAHEFLKSRVEKDYPSRFVSGPQVWQHWWNMLCQVLMVKTWWPPLTLFKSLELPGDPQDLNYPAHFISSLFLFWILFPGLYWIVLRLEGWVVGVALCGCYWYQFLVKFHLMGLMSRLQVDNFGYMPLCFVNQYFLGMLIAKIFVEARQQKQSQTEGREPMLAERRERGGVDFNRRGAQCFSWGRFLSYADFVPVLLFTLLCLFVKEETALSGTLCDYGLLPVWSLMIV</sequence>
<feature type="transmembrane region" description="Helical" evidence="2">
    <location>
        <begin position="154"/>
        <end position="176"/>
    </location>
</feature>
<feature type="transmembrane region" description="Helical" evidence="2">
    <location>
        <begin position="358"/>
        <end position="378"/>
    </location>
</feature>
<feature type="region of interest" description="Disordered" evidence="1">
    <location>
        <begin position="21"/>
        <end position="80"/>
    </location>
</feature>
<feature type="transmembrane region" description="Helical" evidence="2">
    <location>
        <begin position="235"/>
        <end position="256"/>
    </location>
</feature>
<organism evidence="4">
    <name type="scientific">Chromera velia CCMP2878</name>
    <dbReference type="NCBI Taxonomy" id="1169474"/>
    <lineage>
        <taxon>Eukaryota</taxon>
        <taxon>Sar</taxon>
        <taxon>Alveolata</taxon>
        <taxon>Colpodellida</taxon>
        <taxon>Chromeraceae</taxon>
        <taxon>Chromera</taxon>
    </lineage>
</organism>
<keyword evidence="2" id="KW-0472">Membrane</keyword>
<feature type="compositionally biased region" description="Basic and acidic residues" evidence="1">
    <location>
        <begin position="63"/>
        <end position="80"/>
    </location>
</feature>
<dbReference type="GO" id="GO:0016747">
    <property type="term" value="F:acyltransferase activity, transferring groups other than amino-acyl groups"/>
    <property type="evidence" value="ECO:0007669"/>
    <property type="project" value="InterPro"/>
</dbReference>
<proteinExistence type="predicted"/>
<dbReference type="InterPro" id="IPR002656">
    <property type="entry name" value="Acyl_transf_3_dom"/>
</dbReference>
<protein>
    <recommendedName>
        <fullName evidence="3">Acyltransferase 3 domain-containing protein</fullName>
    </recommendedName>
</protein>
<feature type="domain" description="Acyltransferase 3" evidence="3">
    <location>
        <begin position="86"/>
        <end position="323"/>
    </location>
</feature>
<keyword evidence="2" id="KW-1133">Transmembrane helix</keyword>
<feature type="compositionally biased region" description="Basic and acidic residues" evidence="1">
    <location>
        <begin position="31"/>
        <end position="40"/>
    </location>
</feature>